<dbReference type="Pfam" id="PF06719">
    <property type="entry name" value="AraC_N"/>
    <property type="match status" value="1"/>
</dbReference>
<name>A0ABU9DM99_9BACL</name>
<keyword evidence="2" id="KW-0804">Transcription</keyword>
<accession>A0ABU9DM99</accession>
<dbReference type="PANTHER" id="PTHR43436:SF1">
    <property type="entry name" value="TRANSCRIPTIONAL REGULATORY PROTEIN"/>
    <property type="match status" value="1"/>
</dbReference>
<dbReference type="InterPro" id="IPR009594">
    <property type="entry name" value="Tscrpt_reg_HTH_AraC_N"/>
</dbReference>
<evidence type="ECO:0000313" key="5">
    <source>
        <dbReference type="Proteomes" id="UP001469365"/>
    </source>
</evidence>
<comment type="caution">
    <text evidence="4">The sequence shown here is derived from an EMBL/GenBank/DDBJ whole genome shotgun (WGS) entry which is preliminary data.</text>
</comment>
<dbReference type="InterPro" id="IPR009057">
    <property type="entry name" value="Homeodomain-like_sf"/>
</dbReference>
<keyword evidence="1" id="KW-0805">Transcription regulation</keyword>
<dbReference type="Gene3D" id="1.10.10.60">
    <property type="entry name" value="Homeodomain-like"/>
    <property type="match status" value="1"/>
</dbReference>
<gene>
    <name evidence="4" type="ORF">WMW72_18940</name>
</gene>
<sequence>MDGTIGGAFVRMTIQSEHTPATPANGSIKDSLAVETIRLASLISGQAPYEGSFSQRIPGLSVSRYSRATKDDMKSFDLPSLLIVAQGAKTVTVGQEVYPFKQSQILVLPVALPISLKITHASHLEPYLSVKLVLDPHKIAELVLRVYPQGVPAVTKWSAGYVLSADAAMINAASRLVACLSHTSDAELLGPLVMDEILIRVLRSPIGARIAELGFAGSEANLVTKAVAWLRNHFSHPMKVAELADMVHMSESTFRVHFKSMTSMSPLQYQKALRLHEARRLMVSEFMDATTACNLVGYASPSQFNRDYSRFFGSPPKRDVVGLRQQVTPDSNLPLE</sequence>
<dbReference type="SUPFAM" id="SSF46689">
    <property type="entry name" value="Homeodomain-like"/>
    <property type="match status" value="2"/>
</dbReference>
<evidence type="ECO:0000256" key="1">
    <source>
        <dbReference type="ARBA" id="ARBA00023015"/>
    </source>
</evidence>
<dbReference type="Pfam" id="PF12833">
    <property type="entry name" value="HTH_18"/>
    <property type="match status" value="1"/>
</dbReference>
<proteinExistence type="predicted"/>
<dbReference type="PANTHER" id="PTHR43436">
    <property type="entry name" value="ARAC-FAMILY TRANSCRIPTIONAL REGULATOR"/>
    <property type="match status" value="1"/>
</dbReference>
<feature type="domain" description="HTH araC/xylS-type" evidence="3">
    <location>
        <begin position="224"/>
        <end position="322"/>
    </location>
</feature>
<evidence type="ECO:0000256" key="2">
    <source>
        <dbReference type="ARBA" id="ARBA00023163"/>
    </source>
</evidence>
<protein>
    <submittedName>
        <fullName evidence="4">AraC family transcriptional regulator</fullName>
    </submittedName>
</protein>
<dbReference type="PROSITE" id="PS01124">
    <property type="entry name" value="HTH_ARAC_FAMILY_2"/>
    <property type="match status" value="1"/>
</dbReference>
<dbReference type="InterPro" id="IPR018060">
    <property type="entry name" value="HTH_AraC"/>
</dbReference>
<keyword evidence="5" id="KW-1185">Reference proteome</keyword>
<organism evidence="4 5">
    <name type="scientific">Paenibacillus filicis</name>
    <dbReference type="NCBI Taxonomy" id="669464"/>
    <lineage>
        <taxon>Bacteria</taxon>
        <taxon>Bacillati</taxon>
        <taxon>Bacillota</taxon>
        <taxon>Bacilli</taxon>
        <taxon>Bacillales</taxon>
        <taxon>Paenibacillaceae</taxon>
        <taxon>Paenibacillus</taxon>
    </lineage>
</organism>
<evidence type="ECO:0000259" key="3">
    <source>
        <dbReference type="PROSITE" id="PS01124"/>
    </source>
</evidence>
<reference evidence="4 5" key="1">
    <citation type="submission" date="2024-04" db="EMBL/GenBank/DDBJ databases">
        <title>draft genome sequnece of Paenibacillus filicis.</title>
        <authorList>
            <person name="Kim D.-U."/>
        </authorList>
    </citation>
    <scope>NUCLEOTIDE SEQUENCE [LARGE SCALE GENOMIC DNA]</scope>
    <source>
        <strain evidence="4 5">KACC14197</strain>
    </source>
</reference>
<evidence type="ECO:0000313" key="4">
    <source>
        <dbReference type="EMBL" id="MEK8129984.1"/>
    </source>
</evidence>
<dbReference type="SMART" id="SM00342">
    <property type="entry name" value="HTH_ARAC"/>
    <property type="match status" value="1"/>
</dbReference>
<dbReference type="Proteomes" id="UP001469365">
    <property type="component" value="Unassembled WGS sequence"/>
</dbReference>
<dbReference type="EMBL" id="JBBPCC010000012">
    <property type="protein sequence ID" value="MEK8129984.1"/>
    <property type="molecule type" value="Genomic_DNA"/>
</dbReference>